<feature type="region of interest" description="Disordered" evidence="1">
    <location>
        <begin position="38"/>
        <end position="66"/>
    </location>
</feature>
<accession>E0YU14</accession>
<evidence type="ECO:0000256" key="1">
    <source>
        <dbReference type="SAM" id="MobiDB-lite"/>
    </source>
</evidence>
<sequence>MHRAPRKPRQLLRQARQQVPSYPAPLLLQNRQMVLVSSRRRSQEARGARARSLQRLQPRQPTSLFM</sequence>
<proteinExistence type="predicted"/>
<feature type="compositionally biased region" description="Polar residues" evidence="1">
    <location>
        <begin position="54"/>
        <end position="66"/>
    </location>
</feature>
<name>E0YU14_9VIRU</name>
<reference evidence="2" key="1">
    <citation type="journal article" date="2010" name="Arch. Virol.">
        <title>Characterization of an isolate of Sowbane mosaic virus.</title>
        <authorList>
            <person name="Eastwell K.C."/>
            <person name="Villamor D.V."/>
            <person name="McKinney C.L."/>
            <person name="Druffel K.L."/>
        </authorList>
    </citation>
    <scope>NUCLEOTIDE SEQUENCE</scope>
    <source>
        <strain evidence="2">SoMV-WA</strain>
    </source>
</reference>
<dbReference type="EMBL" id="HM163159">
    <property type="protein sequence ID" value="ADM93282.1"/>
    <property type="molecule type" value="Genomic_RNA"/>
</dbReference>
<organism evidence="2">
    <name type="scientific">Sowbane mosaic virus</name>
    <dbReference type="NCBI Taxonomy" id="378833"/>
    <lineage>
        <taxon>Viruses</taxon>
        <taxon>Riboviria</taxon>
        <taxon>Orthornavirae</taxon>
        <taxon>Pisuviricota</taxon>
        <taxon>Pisoniviricetes</taxon>
        <taxon>Sobelivirales</taxon>
        <taxon>Solemoviridae</taxon>
        <taxon>Sobemovirus</taxon>
        <taxon>Sobemovirus SOMV</taxon>
    </lineage>
</organism>
<evidence type="ECO:0000313" key="2">
    <source>
        <dbReference type="EMBL" id="ADM93282.1"/>
    </source>
</evidence>
<protein>
    <submittedName>
        <fullName evidence="2">ORF3</fullName>
    </submittedName>
</protein>